<name>A0A9D1K999_9FIRM</name>
<dbReference type="Gene3D" id="1.10.1200.10">
    <property type="entry name" value="ACP-like"/>
    <property type="match status" value="1"/>
</dbReference>
<comment type="caution">
    <text evidence="2">The sequence shown here is derived from an EMBL/GenBank/DDBJ whole genome shotgun (WGS) entry which is preliminary data.</text>
</comment>
<dbReference type="InterPro" id="IPR009081">
    <property type="entry name" value="PP-bd_ACP"/>
</dbReference>
<protein>
    <submittedName>
        <fullName evidence="2">Acyl carrier protein</fullName>
    </submittedName>
</protein>
<gene>
    <name evidence="2" type="ORF">IAD42_07165</name>
</gene>
<sequence>MEKLLKILKEACPGVDFESSDALVDDGVLDSFDIVSIVSAIMDEYDVLISVNELVPENFNSVSAMYELIEKLGA</sequence>
<dbReference type="PROSITE" id="PS50075">
    <property type="entry name" value="CARRIER"/>
    <property type="match status" value="1"/>
</dbReference>
<evidence type="ECO:0000313" key="3">
    <source>
        <dbReference type="Proteomes" id="UP000886876"/>
    </source>
</evidence>
<dbReference type="Proteomes" id="UP000886876">
    <property type="component" value="Unassembled WGS sequence"/>
</dbReference>
<proteinExistence type="predicted"/>
<dbReference type="SUPFAM" id="SSF47336">
    <property type="entry name" value="ACP-like"/>
    <property type="match status" value="1"/>
</dbReference>
<dbReference type="AlphaFoldDB" id="A0A9D1K999"/>
<feature type="domain" description="Carrier" evidence="1">
    <location>
        <begin position="1"/>
        <end position="73"/>
    </location>
</feature>
<reference evidence="2" key="2">
    <citation type="journal article" date="2021" name="PeerJ">
        <title>Extensive microbial diversity within the chicken gut microbiome revealed by metagenomics and culture.</title>
        <authorList>
            <person name="Gilroy R."/>
            <person name="Ravi A."/>
            <person name="Getino M."/>
            <person name="Pursley I."/>
            <person name="Horton D.L."/>
            <person name="Alikhan N.F."/>
            <person name="Baker D."/>
            <person name="Gharbi K."/>
            <person name="Hall N."/>
            <person name="Watson M."/>
            <person name="Adriaenssens E.M."/>
            <person name="Foster-Nyarko E."/>
            <person name="Jarju S."/>
            <person name="Secka A."/>
            <person name="Antonio M."/>
            <person name="Oren A."/>
            <person name="Chaudhuri R.R."/>
            <person name="La Ragione R."/>
            <person name="Hildebrand F."/>
            <person name="Pallen M.J."/>
        </authorList>
    </citation>
    <scope>NUCLEOTIDE SEQUENCE</scope>
    <source>
        <strain evidence="2">ChiHecec3B27-6122</strain>
    </source>
</reference>
<dbReference type="EMBL" id="DVJS01000177">
    <property type="protein sequence ID" value="HIS97736.1"/>
    <property type="molecule type" value="Genomic_DNA"/>
</dbReference>
<organism evidence="2 3">
    <name type="scientific">Candidatus Scatomorpha pullistercoris</name>
    <dbReference type="NCBI Taxonomy" id="2840929"/>
    <lineage>
        <taxon>Bacteria</taxon>
        <taxon>Bacillati</taxon>
        <taxon>Bacillota</taxon>
        <taxon>Clostridia</taxon>
        <taxon>Eubacteriales</taxon>
        <taxon>Candidatus Scatomorpha</taxon>
    </lineage>
</organism>
<evidence type="ECO:0000313" key="2">
    <source>
        <dbReference type="EMBL" id="HIS97736.1"/>
    </source>
</evidence>
<dbReference type="InterPro" id="IPR036736">
    <property type="entry name" value="ACP-like_sf"/>
</dbReference>
<accession>A0A9D1K999</accession>
<reference evidence="2" key="1">
    <citation type="submission" date="2020-10" db="EMBL/GenBank/DDBJ databases">
        <authorList>
            <person name="Gilroy R."/>
        </authorList>
    </citation>
    <scope>NUCLEOTIDE SEQUENCE</scope>
    <source>
        <strain evidence="2">ChiHecec3B27-6122</strain>
    </source>
</reference>
<evidence type="ECO:0000259" key="1">
    <source>
        <dbReference type="PROSITE" id="PS50075"/>
    </source>
</evidence>